<dbReference type="EMBL" id="MT141477">
    <property type="protein sequence ID" value="QJA62657.1"/>
    <property type="molecule type" value="Genomic_DNA"/>
</dbReference>
<sequence length="213" mass="23646">MAYEVWYASFGAFPFDPTGTYPDGVTFRAARGNQFYLDDAPVEGHEVVRKMDVDSLSGAYEFDLAINNLIIRNDYPEGIIDEFTDETGIDTVASTNEVYDAVNLLYSPDTGTDMSLVSEEVAVDWYPFTGALIVLMEEVDSITINTDIKGWVSGDNGSNWTQITLAKAYNLTLAKFVLIGEVTVGTRGQNMAWKVTTHNAKDLDIHSVCLLWR</sequence>
<gene>
    <name evidence="2" type="ORF">MM415A00370_0022</name>
    <name evidence="1" type="ORF">MM415B00745_0024</name>
</gene>
<evidence type="ECO:0000313" key="1">
    <source>
        <dbReference type="EMBL" id="QJA62657.1"/>
    </source>
</evidence>
<name>A0A6M3J075_9ZZZZ</name>
<dbReference type="EMBL" id="MT142496">
    <property type="protein sequence ID" value="QJA82805.1"/>
    <property type="molecule type" value="Genomic_DNA"/>
</dbReference>
<reference evidence="1" key="1">
    <citation type="submission" date="2020-03" db="EMBL/GenBank/DDBJ databases">
        <title>The deep terrestrial virosphere.</title>
        <authorList>
            <person name="Holmfeldt K."/>
            <person name="Nilsson E."/>
            <person name="Simone D."/>
            <person name="Lopez-Fernandez M."/>
            <person name="Wu X."/>
            <person name="de Brujin I."/>
            <person name="Lundin D."/>
            <person name="Andersson A."/>
            <person name="Bertilsson S."/>
            <person name="Dopson M."/>
        </authorList>
    </citation>
    <scope>NUCLEOTIDE SEQUENCE</scope>
    <source>
        <strain evidence="2">MM415A00370</strain>
        <strain evidence="1">MM415B00745</strain>
    </source>
</reference>
<dbReference type="AlphaFoldDB" id="A0A6M3J075"/>
<protein>
    <submittedName>
        <fullName evidence="1">Uncharacterized protein</fullName>
    </submittedName>
</protein>
<proteinExistence type="predicted"/>
<evidence type="ECO:0000313" key="2">
    <source>
        <dbReference type="EMBL" id="QJA82805.1"/>
    </source>
</evidence>
<accession>A0A6M3J075</accession>
<organism evidence="1">
    <name type="scientific">viral metagenome</name>
    <dbReference type="NCBI Taxonomy" id="1070528"/>
    <lineage>
        <taxon>unclassified sequences</taxon>
        <taxon>metagenomes</taxon>
        <taxon>organismal metagenomes</taxon>
    </lineage>
</organism>